<evidence type="ECO:0000313" key="11">
    <source>
        <dbReference type="Proteomes" id="UP000859505"/>
    </source>
</evidence>
<proteinExistence type="inferred from homology"/>
<evidence type="ECO:0000313" key="9">
    <source>
        <dbReference type="EMBL" id="RCF46350.1"/>
    </source>
</evidence>
<evidence type="ECO:0000256" key="1">
    <source>
        <dbReference type="ARBA" id="ARBA00004141"/>
    </source>
</evidence>
<feature type="transmembrane region" description="Helical" evidence="6">
    <location>
        <begin position="74"/>
        <end position="93"/>
    </location>
</feature>
<dbReference type="SUPFAM" id="SSF103481">
    <property type="entry name" value="Multidrug resistance efflux transporter EmrE"/>
    <property type="match status" value="2"/>
</dbReference>
<evidence type="ECO:0000259" key="7">
    <source>
        <dbReference type="Pfam" id="PF00892"/>
    </source>
</evidence>
<evidence type="ECO:0000256" key="2">
    <source>
        <dbReference type="ARBA" id="ARBA00007362"/>
    </source>
</evidence>
<dbReference type="Proteomes" id="UP000253075">
    <property type="component" value="Unassembled WGS sequence"/>
</dbReference>
<dbReference type="EMBL" id="PUTQ01000028">
    <property type="protein sequence ID" value="RCF46350.1"/>
    <property type="molecule type" value="Genomic_DNA"/>
</dbReference>
<feature type="transmembrane region" description="Helical" evidence="6">
    <location>
        <begin position="252"/>
        <end position="270"/>
    </location>
</feature>
<reference evidence="9 10" key="2">
    <citation type="journal article" date="2018" name="PLoS ONE">
        <title>Phenotypic characterization and whole genome analysis of extended-spectrum beta-lactamase-producing bacteria isolated from dogs in Germany.</title>
        <authorList>
            <person name="Boehmer T."/>
            <person name="Vogler A.J."/>
            <person name="Thomas A."/>
            <person name="Sauer S."/>
            <person name="Hergenroether M."/>
            <person name="Straubinger R.K."/>
            <person name="Birdsell D."/>
            <person name="Keim P."/>
            <person name="Sahl J.W."/>
            <person name="Williamson C.H."/>
            <person name="Riehm J.M."/>
        </authorList>
    </citation>
    <scope>NUCLEOTIDE SEQUENCE [LARGE SCALE GENOMIC DNA]</scope>
    <source>
        <strain evidence="9 10">AFG_SD03_1510_Ahy_093</strain>
    </source>
</reference>
<dbReference type="Proteomes" id="UP000859505">
    <property type="component" value="Unassembled WGS sequence"/>
</dbReference>
<feature type="transmembrane region" description="Helical" evidence="6">
    <location>
        <begin position="154"/>
        <end position="175"/>
    </location>
</feature>
<feature type="transmembrane region" description="Helical" evidence="6">
    <location>
        <begin position="41"/>
        <end position="62"/>
    </location>
</feature>
<dbReference type="PANTHER" id="PTHR32322:SF2">
    <property type="entry name" value="EAMA DOMAIN-CONTAINING PROTEIN"/>
    <property type="match status" value="1"/>
</dbReference>
<keyword evidence="4 6" id="KW-1133">Transmembrane helix</keyword>
<name>A0A1V2F127_AERHY</name>
<comment type="subcellular location">
    <subcellularLocation>
        <location evidence="1">Membrane</location>
        <topology evidence="1">Multi-pass membrane protein</topology>
    </subcellularLocation>
</comment>
<dbReference type="InterPro" id="IPR050638">
    <property type="entry name" value="AA-Vitamin_Transporters"/>
</dbReference>
<evidence type="ECO:0000313" key="10">
    <source>
        <dbReference type="Proteomes" id="UP000253075"/>
    </source>
</evidence>
<evidence type="ECO:0000256" key="3">
    <source>
        <dbReference type="ARBA" id="ARBA00022692"/>
    </source>
</evidence>
<reference evidence="8" key="5">
    <citation type="submission" date="2020-01" db="EMBL/GenBank/DDBJ databases">
        <authorList>
            <consortium name="NCBI Pathogen Detection Project"/>
        </authorList>
    </citation>
    <scope>NUCLEOTIDE SEQUENCE</scope>
    <source>
        <strain evidence="8">OLC2673_Aeromonas</strain>
    </source>
</reference>
<evidence type="ECO:0000256" key="6">
    <source>
        <dbReference type="SAM" id="Phobius"/>
    </source>
</evidence>
<keyword evidence="5 6" id="KW-0472">Membrane</keyword>
<protein>
    <submittedName>
        <fullName evidence="8">EamA family transporter</fullName>
    </submittedName>
</protein>
<reference evidence="10" key="3">
    <citation type="submission" date="2018-02" db="EMBL/GenBank/DDBJ databases">
        <title>Phenotypic characterization and whole genome analysis of multidrug-resistant, extended-spectrum beta-lactamase-producing bacteria isolated from dogs in Germany.</title>
        <authorList>
            <person name="Williamson C."/>
        </authorList>
    </citation>
    <scope>NUCLEOTIDE SEQUENCE [LARGE SCALE GENOMIC DNA]</scope>
    <source>
        <strain evidence="10">AFG_SD03_1510_Ahy_093</strain>
    </source>
</reference>
<dbReference type="Pfam" id="PF00892">
    <property type="entry name" value="EamA"/>
    <property type="match status" value="2"/>
</dbReference>
<accession>A0A1V2F127</accession>
<comment type="similarity">
    <text evidence="2">Belongs to the EamA transporter family.</text>
</comment>
<keyword evidence="3 6" id="KW-0812">Transmembrane</keyword>
<organism evidence="8 11">
    <name type="scientific">Aeromonas hydrophila</name>
    <dbReference type="NCBI Taxonomy" id="644"/>
    <lineage>
        <taxon>Bacteria</taxon>
        <taxon>Pseudomonadati</taxon>
        <taxon>Pseudomonadota</taxon>
        <taxon>Gammaproteobacteria</taxon>
        <taxon>Aeromonadales</taxon>
        <taxon>Aeromonadaceae</taxon>
        <taxon>Aeromonas</taxon>
    </lineage>
</organism>
<dbReference type="InterPro" id="IPR000620">
    <property type="entry name" value="EamA_dom"/>
</dbReference>
<sequence length="309" mass="33194">MRRRITSEIKMRSYLLLLAIGLLWGSQFIFMHQAVTELPPIMVAAGRALCGSLTLGLLCLFMRLKSEHTPWRTYMLIALLDATLPFIMVAWGQQYVDSAIAAVVMGCIPFVTILMAPLLVSGEKITKGGLVSVVIGFVGVLVLFWPKLASGMNAGLLGAMAILFGASCFAIGLLMIKRFAKDHPVVVARNILISSAIQLLLAAPFVTDLSALTMPSQHAIGAVAVLGVFCTGLVYFLYMALIQKAGPTFASFSNYLVPLFGVMLGALFLGEQIQSTTGVALALILGSVALNQWAQQRRVQREAALCQAS</sequence>
<comment type="caution">
    <text evidence="8">The sequence shown here is derived from an EMBL/GenBank/DDBJ whole genome shotgun (WGS) entry which is preliminary data.</text>
</comment>
<feature type="transmembrane region" description="Helical" evidence="6">
    <location>
        <begin position="276"/>
        <end position="294"/>
    </location>
</feature>
<evidence type="ECO:0000313" key="8">
    <source>
        <dbReference type="EMBL" id="HAT6344525.1"/>
    </source>
</evidence>
<feature type="transmembrane region" description="Helical" evidence="6">
    <location>
        <begin position="219"/>
        <end position="240"/>
    </location>
</feature>
<reference evidence="9" key="4">
    <citation type="submission" date="2018-02" db="EMBL/GenBank/DDBJ databases">
        <authorList>
            <person name="Williamson C."/>
        </authorList>
    </citation>
    <scope>NUCLEOTIDE SEQUENCE</scope>
    <source>
        <strain evidence="9">AFG_SD03_1510_Ahy_093</strain>
    </source>
</reference>
<dbReference type="GO" id="GO:0016020">
    <property type="term" value="C:membrane"/>
    <property type="evidence" value="ECO:0007669"/>
    <property type="project" value="UniProtKB-SubCell"/>
</dbReference>
<dbReference type="InterPro" id="IPR037185">
    <property type="entry name" value="EmrE-like"/>
</dbReference>
<dbReference type="AlphaFoldDB" id="A0A1V2F127"/>
<gene>
    <name evidence="9" type="ORF">C6C11_17650</name>
    <name evidence="8" type="ORF">JAJ28_002256</name>
</gene>
<evidence type="ECO:0000256" key="5">
    <source>
        <dbReference type="ARBA" id="ARBA00023136"/>
    </source>
</evidence>
<feature type="domain" description="EamA" evidence="7">
    <location>
        <begin position="157"/>
        <end position="290"/>
    </location>
</feature>
<dbReference type="EMBL" id="DACTUL010000015">
    <property type="protein sequence ID" value="HAT6344525.1"/>
    <property type="molecule type" value="Genomic_DNA"/>
</dbReference>
<feature type="domain" description="EamA" evidence="7">
    <location>
        <begin position="13"/>
        <end position="144"/>
    </location>
</feature>
<feature type="transmembrane region" description="Helical" evidence="6">
    <location>
        <begin position="99"/>
        <end position="120"/>
    </location>
</feature>
<evidence type="ECO:0000256" key="4">
    <source>
        <dbReference type="ARBA" id="ARBA00022989"/>
    </source>
</evidence>
<dbReference type="PANTHER" id="PTHR32322">
    <property type="entry name" value="INNER MEMBRANE TRANSPORTER"/>
    <property type="match status" value="1"/>
</dbReference>
<feature type="transmembrane region" description="Helical" evidence="6">
    <location>
        <begin position="187"/>
        <end position="207"/>
    </location>
</feature>
<reference evidence="8" key="1">
    <citation type="journal article" date="2018" name="Genome Biol.">
        <title>SKESA: strategic k-mer extension for scrupulous assemblies.</title>
        <authorList>
            <person name="Souvorov A."/>
            <person name="Agarwala R."/>
            <person name="Lipman D.J."/>
        </authorList>
    </citation>
    <scope>NUCLEOTIDE SEQUENCE</scope>
    <source>
        <strain evidence="8">OLC2673_Aeromonas</strain>
    </source>
</reference>
<feature type="transmembrane region" description="Helical" evidence="6">
    <location>
        <begin position="129"/>
        <end position="148"/>
    </location>
</feature>